<evidence type="ECO:0000256" key="1">
    <source>
        <dbReference type="ARBA" id="ARBA00022977"/>
    </source>
</evidence>
<dbReference type="InterPro" id="IPR010918">
    <property type="entry name" value="PurM-like_C_dom"/>
</dbReference>
<name>A0ABS2WSH4_9BACT</name>
<gene>
    <name evidence="2" type="primary">thiL</name>
    <name evidence="5" type="ORF">JWV37_07230</name>
</gene>
<feature type="binding site" evidence="2">
    <location>
        <position position="131"/>
    </location>
    <ligand>
        <name>ATP</name>
        <dbReference type="ChEBI" id="CHEBI:30616"/>
    </ligand>
</feature>
<comment type="caution">
    <text evidence="2">Lacks conserved residue(s) required for the propagation of feature annotation.</text>
</comment>
<keyword evidence="2 5" id="KW-0808">Transferase</keyword>
<dbReference type="SUPFAM" id="SSF55326">
    <property type="entry name" value="PurM N-terminal domain-like"/>
    <property type="match status" value="1"/>
</dbReference>
<reference evidence="6" key="1">
    <citation type="submission" date="2021-02" db="EMBL/GenBank/DDBJ databases">
        <title>Sulfurospirillum tamanensis sp. nov.</title>
        <authorList>
            <person name="Merkel A.Y."/>
        </authorList>
    </citation>
    <scope>NUCLEOTIDE SEQUENCE [LARGE SCALE GENOMIC DNA]</scope>
    <source>
        <strain evidence="6">T05b</strain>
    </source>
</reference>
<dbReference type="EMBL" id="JAFHKK010000013">
    <property type="protein sequence ID" value="MBN2964567.1"/>
    <property type="molecule type" value="Genomic_DNA"/>
</dbReference>
<evidence type="ECO:0000256" key="2">
    <source>
        <dbReference type="HAMAP-Rule" id="MF_02128"/>
    </source>
</evidence>
<feature type="binding site" evidence="2">
    <location>
        <position position="31"/>
    </location>
    <ligand>
        <name>Mg(2+)</name>
        <dbReference type="ChEBI" id="CHEBI:18420"/>
        <label>2</label>
    </ligand>
</feature>
<reference evidence="5 6" key="3">
    <citation type="submission" date="2021-02" db="EMBL/GenBank/DDBJ databases">
        <authorList>
            <person name="Merkel A.Y."/>
        </authorList>
    </citation>
    <scope>NUCLEOTIDE SEQUENCE [LARGE SCALE GENOMIC DNA]</scope>
    <source>
        <strain evidence="5 6">T05b</strain>
    </source>
</reference>
<evidence type="ECO:0000259" key="3">
    <source>
        <dbReference type="Pfam" id="PF00586"/>
    </source>
</evidence>
<comment type="catalytic activity">
    <reaction evidence="2">
        <text>thiamine phosphate + ATP = thiamine diphosphate + ADP</text>
        <dbReference type="Rhea" id="RHEA:15913"/>
        <dbReference type="ChEBI" id="CHEBI:30616"/>
        <dbReference type="ChEBI" id="CHEBI:37575"/>
        <dbReference type="ChEBI" id="CHEBI:58937"/>
        <dbReference type="ChEBI" id="CHEBI:456216"/>
        <dbReference type="EC" id="2.7.4.16"/>
    </reaction>
</comment>
<feature type="binding site" evidence="2">
    <location>
        <position position="38"/>
    </location>
    <ligand>
        <name>substrate</name>
    </ligand>
</feature>
<comment type="caution">
    <text evidence="5">The sequence shown here is derived from an EMBL/GenBank/DDBJ whole genome shotgun (WGS) entry which is preliminary data.</text>
</comment>
<keyword evidence="6" id="KW-1185">Reference proteome</keyword>
<accession>A0ABS2WSH4</accession>
<comment type="similarity">
    <text evidence="2">Belongs to the thiamine-monophosphate kinase family.</text>
</comment>
<evidence type="ECO:0000259" key="4">
    <source>
        <dbReference type="Pfam" id="PF02769"/>
    </source>
</evidence>
<comment type="miscellaneous">
    <text evidence="2">Reaction mechanism of ThiL seems to utilize a direct, inline transfer of the gamma-phosphate of ATP to TMP rather than a phosphorylated enzyme intermediate.</text>
</comment>
<dbReference type="InterPro" id="IPR036676">
    <property type="entry name" value="PurM-like_C_sf"/>
</dbReference>
<organism evidence="5 6">
    <name type="scientific">Sulfurospirillum tamanense</name>
    <dbReference type="NCBI Taxonomy" id="2813362"/>
    <lineage>
        <taxon>Bacteria</taxon>
        <taxon>Pseudomonadati</taxon>
        <taxon>Campylobacterota</taxon>
        <taxon>Epsilonproteobacteria</taxon>
        <taxon>Campylobacterales</taxon>
        <taxon>Sulfurospirillaceae</taxon>
        <taxon>Sulfurospirillum</taxon>
    </lineage>
</organism>
<dbReference type="GO" id="GO:0009030">
    <property type="term" value="F:thiamine-phosphate kinase activity"/>
    <property type="evidence" value="ECO:0007669"/>
    <property type="project" value="UniProtKB-EC"/>
</dbReference>
<evidence type="ECO:0000313" key="5">
    <source>
        <dbReference type="EMBL" id="MBN2964567.1"/>
    </source>
</evidence>
<feature type="binding site" evidence="2">
    <location>
        <position position="225"/>
    </location>
    <ligand>
        <name>substrate</name>
    </ligand>
</feature>
<keyword evidence="2" id="KW-0547">Nucleotide-binding</keyword>
<dbReference type="SUPFAM" id="SSF56042">
    <property type="entry name" value="PurM C-terminal domain-like"/>
    <property type="match status" value="1"/>
</dbReference>
<feature type="binding site" evidence="2">
    <location>
        <position position="190"/>
    </location>
    <ligand>
        <name>Mg(2+)</name>
        <dbReference type="ChEBI" id="CHEBI:18420"/>
        <label>3</label>
    </ligand>
</feature>
<feature type="binding site" evidence="2">
    <location>
        <position position="192"/>
    </location>
    <ligand>
        <name>ATP</name>
        <dbReference type="ChEBI" id="CHEBI:30616"/>
    </ligand>
</feature>
<dbReference type="CDD" id="cd02194">
    <property type="entry name" value="ThiL"/>
    <property type="match status" value="1"/>
</dbReference>
<feature type="domain" description="PurM-like N-terminal" evidence="3">
    <location>
        <begin position="17"/>
        <end position="122"/>
    </location>
</feature>
<evidence type="ECO:0000313" key="6">
    <source>
        <dbReference type="Proteomes" id="UP000703590"/>
    </source>
</evidence>
<keyword evidence="2" id="KW-0479">Metal-binding</keyword>
<dbReference type="EC" id="2.7.4.16" evidence="2"/>
<feature type="binding site" evidence="2">
    <location>
        <position position="19"/>
    </location>
    <ligand>
        <name>Mg(2+)</name>
        <dbReference type="ChEBI" id="CHEBI:18420"/>
        <label>4</label>
    </ligand>
</feature>
<feature type="domain" description="PurM-like C-terminal" evidence="4">
    <location>
        <begin position="136"/>
        <end position="234"/>
    </location>
</feature>
<feature type="binding site" evidence="2">
    <location>
        <position position="193"/>
    </location>
    <ligand>
        <name>Mg(2+)</name>
        <dbReference type="ChEBI" id="CHEBI:18420"/>
        <label>5</label>
    </ligand>
</feature>
<dbReference type="InterPro" id="IPR006283">
    <property type="entry name" value="ThiL-like"/>
</dbReference>
<feature type="binding site" evidence="2">
    <location>
        <position position="60"/>
    </location>
    <ligand>
        <name>Mg(2+)</name>
        <dbReference type="ChEBI" id="CHEBI:18420"/>
        <label>3</label>
    </ligand>
</feature>
<dbReference type="InterPro" id="IPR036921">
    <property type="entry name" value="PurM-like_N_sf"/>
</dbReference>
<dbReference type="Proteomes" id="UP000703590">
    <property type="component" value="Unassembled WGS sequence"/>
</dbReference>
<keyword evidence="2" id="KW-0067">ATP-binding</keyword>
<feature type="binding site" evidence="2">
    <location>
        <position position="31"/>
    </location>
    <ligand>
        <name>Mg(2+)</name>
        <dbReference type="ChEBI" id="CHEBI:18420"/>
        <label>1</label>
    </ligand>
</feature>
<comment type="pathway">
    <text evidence="2">Cofactor biosynthesis; thiamine diphosphate biosynthesis; thiamine diphosphate from thiamine phosphate: step 1/1.</text>
</comment>
<comment type="function">
    <text evidence="2">Catalyzes the ATP-dependent phosphorylation of thiamine-monophosphate (TMP) to form thiamine-pyrophosphate (TPP), the active form of vitamin B1.</text>
</comment>
<feature type="binding site" evidence="2">
    <location>
        <position position="108"/>
    </location>
    <ligand>
        <name>Mg(2+)</name>
        <dbReference type="ChEBI" id="CHEBI:18420"/>
        <label>1</label>
    </ligand>
</feature>
<feature type="binding site" evidence="2">
    <location>
        <position position="29"/>
    </location>
    <ligand>
        <name>Mg(2+)</name>
        <dbReference type="ChEBI" id="CHEBI:18420"/>
        <label>4</label>
    </ligand>
</feature>
<protein>
    <recommendedName>
        <fullName evidence="2">Thiamine-monophosphate kinase</fullName>
        <shortName evidence="2">TMP kinase</shortName>
        <shortName evidence="2">Thiamine-phosphate kinase</shortName>
        <ecNumber evidence="2">2.7.4.16</ecNumber>
    </recommendedName>
</protein>
<sequence>MNKEAFVISQFTSPRIGDDGAVVGEWVYSKDIFAQNVHFKREWMSLAQIAKKSMLVNLSDAIAMNAVPKYALIGVTIPRSYTHAELKELTGAFLATCKAWGVELIGGDTTSGERLTISITIISHTKNPVFRKGMKEGHVLAYTGRIGESLKGLKTLMRGGSLGADSRFMKPVLKAAFFYKAAPYVSAAMDISDGLGKDLSRLCAANNLGARFTCKHTKAQLCSGEEYEMLFSFDPRYERILRRIAEQTKTPLTLFGKAVRGRFRCPCKEHHF</sequence>
<keyword evidence="1 2" id="KW-0784">Thiamine biosynthesis</keyword>
<reference evidence="5 6" key="2">
    <citation type="submission" date="2021-02" db="EMBL/GenBank/DDBJ databases">
        <title>Sulfurospirillum tamanensis sp. nov.</title>
        <authorList>
            <person name="Frolova A."/>
            <person name="Merkel A."/>
            <person name="Slobodkin A."/>
        </authorList>
    </citation>
    <scope>NUCLEOTIDE SEQUENCE [LARGE SCALE GENOMIC DNA]</scope>
    <source>
        <strain evidence="5 6">T05b</strain>
    </source>
</reference>
<dbReference type="RefSeq" id="WP_205459115.1">
    <property type="nucleotide sequence ID" value="NZ_JAFHKK010000013.1"/>
</dbReference>
<dbReference type="NCBIfam" id="NF004354">
    <property type="entry name" value="PRK05731.2-3"/>
    <property type="match status" value="1"/>
</dbReference>
<dbReference type="Pfam" id="PF00586">
    <property type="entry name" value="AIRS"/>
    <property type="match status" value="1"/>
</dbReference>
<feature type="binding site" evidence="2">
    <location>
        <position position="60"/>
    </location>
    <ligand>
        <name>Mg(2+)</name>
        <dbReference type="ChEBI" id="CHEBI:18420"/>
        <label>2</label>
    </ligand>
</feature>
<dbReference type="Gene3D" id="3.30.1330.10">
    <property type="entry name" value="PurM-like, N-terminal domain"/>
    <property type="match status" value="1"/>
</dbReference>
<keyword evidence="2" id="KW-0460">Magnesium</keyword>
<feature type="binding site" evidence="2">
    <location>
        <begin position="107"/>
        <end position="108"/>
    </location>
    <ligand>
        <name>ATP</name>
        <dbReference type="ChEBI" id="CHEBI:30616"/>
    </ligand>
</feature>
<proteinExistence type="inferred from homology"/>
<feature type="binding site" evidence="2">
    <location>
        <position position="19"/>
    </location>
    <ligand>
        <name>Mg(2+)</name>
        <dbReference type="ChEBI" id="CHEBI:18420"/>
        <label>3</label>
    </ligand>
</feature>
<dbReference type="Gene3D" id="3.90.650.10">
    <property type="entry name" value="PurM-like C-terminal domain"/>
    <property type="match status" value="1"/>
</dbReference>
<feature type="binding site" evidence="2">
    <location>
        <position position="60"/>
    </location>
    <ligand>
        <name>Mg(2+)</name>
        <dbReference type="ChEBI" id="CHEBI:18420"/>
        <label>4</label>
    </ligand>
</feature>
<dbReference type="Pfam" id="PF02769">
    <property type="entry name" value="AIRS_C"/>
    <property type="match status" value="1"/>
</dbReference>
<dbReference type="PANTHER" id="PTHR30270:SF0">
    <property type="entry name" value="THIAMINE-MONOPHOSPHATE KINASE"/>
    <property type="match status" value="1"/>
</dbReference>
<dbReference type="InterPro" id="IPR016188">
    <property type="entry name" value="PurM-like_N"/>
</dbReference>
<dbReference type="PANTHER" id="PTHR30270">
    <property type="entry name" value="THIAMINE-MONOPHOSPHATE KINASE"/>
    <property type="match status" value="1"/>
</dbReference>
<keyword evidence="2 5" id="KW-0418">Kinase</keyword>
<dbReference type="HAMAP" id="MF_02128">
    <property type="entry name" value="TMP_kinase"/>
    <property type="match status" value="1"/>
</dbReference>